<dbReference type="Pfam" id="PF02326">
    <property type="entry name" value="YMF19"/>
    <property type="match status" value="1"/>
</dbReference>
<evidence type="ECO:0000256" key="14">
    <source>
        <dbReference type="ARBA" id="ARBA00032954"/>
    </source>
</evidence>
<dbReference type="InterPro" id="IPR045083">
    <property type="entry name" value="ATP_synth_F0_asu_bact/mt"/>
</dbReference>
<dbReference type="GO" id="GO:0046933">
    <property type="term" value="F:proton-transporting ATP synthase activity, rotational mechanism"/>
    <property type="evidence" value="ECO:0007669"/>
    <property type="project" value="TreeGrafter"/>
</dbReference>
<evidence type="ECO:0000256" key="1">
    <source>
        <dbReference type="ARBA" id="ARBA00004141"/>
    </source>
</evidence>
<evidence type="ECO:0000256" key="8">
    <source>
        <dbReference type="ARBA" id="ARBA00022781"/>
    </source>
</evidence>
<proteinExistence type="inferred from homology"/>
<feature type="transmembrane region" description="Helical" evidence="15">
    <location>
        <begin position="200"/>
        <end position="226"/>
    </location>
</feature>
<evidence type="ECO:0000256" key="9">
    <source>
        <dbReference type="ARBA" id="ARBA00022989"/>
    </source>
</evidence>
<protein>
    <recommendedName>
        <fullName evidence="14">F-ATPase protein 6</fullName>
    </recommendedName>
</protein>
<dbReference type="NCBIfam" id="NF004482">
    <property type="entry name" value="PRK05815.2-4"/>
    <property type="match status" value="1"/>
</dbReference>
<dbReference type="SUPFAM" id="SSF81333">
    <property type="entry name" value="F1F0 ATP synthase subunit C"/>
    <property type="match status" value="1"/>
</dbReference>
<keyword evidence="13" id="KW-0066">ATP synthesis</keyword>
<dbReference type="GO" id="GO:0033177">
    <property type="term" value="C:proton-transporting two-sector ATPase complex, proton-transporting domain"/>
    <property type="evidence" value="ECO:0007669"/>
    <property type="project" value="InterPro"/>
</dbReference>
<dbReference type="PANTHER" id="PTHR11410">
    <property type="entry name" value="ATP SYNTHASE SUBUNIT A"/>
    <property type="match status" value="1"/>
</dbReference>
<keyword evidence="5" id="KW-0813">Transport</keyword>
<keyword evidence="7 15" id="KW-0812">Transmembrane</keyword>
<keyword evidence="12 15" id="KW-0472">Membrane</keyword>
<keyword evidence="9 15" id="KW-1133">Transmembrane helix</keyword>
<dbReference type="GO" id="GO:0008289">
    <property type="term" value="F:lipid binding"/>
    <property type="evidence" value="ECO:0007669"/>
    <property type="project" value="UniProtKB-KW"/>
</dbReference>
<comment type="subcellular location">
    <subcellularLocation>
        <location evidence="1">Membrane</location>
        <topology evidence="1">Multi-pass membrane protein</topology>
    </subcellularLocation>
    <subcellularLocation>
        <location evidence="2">Mitochondrion membrane</location>
    </subcellularLocation>
</comment>
<dbReference type="PROSITE" id="PS00605">
    <property type="entry name" value="ATPASE_C"/>
    <property type="match status" value="1"/>
</dbReference>
<keyword evidence="11" id="KW-0496">Mitochondrion</keyword>
<gene>
    <name evidence="17" type="ORF">XDN619_LOCUS4789</name>
</gene>
<organism evidence="17 18">
    <name type="scientific">Rotaria magnacalcarata</name>
    <dbReference type="NCBI Taxonomy" id="392030"/>
    <lineage>
        <taxon>Eukaryota</taxon>
        <taxon>Metazoa</taxon>
        <taxon>Spiralia</taxon>
        <taxon>Gnathifera</taxon>
        <taxon>Rotifera</taxon>
        <taxon>Eurotatoria</taxon>
        <taxon>Bdelloidea</taxon>
        <taxon>Philodinida</taxon>
        <taxon>Philodinidae</taxon>
        <taxon>Rotaria</taxon>
    </lineage>
</organism>
<dbReference type="InterPro" id="IPR023011">
    <property type="entry name" value="ATP_synth_F0_asu_AS"/>
</dbReference>
<dbReference type="PRINTS" id="PR00123">
    <property type="entry name" value="ATPASEA"/>
</dbReference>
<keyword evidence="10" id="KW-0406">Ion transport</keyword>
<evidence type="ECO:0000256" key="4">
    <source>
        <dbReference type="ARBA" id="ARBA00006810"/>
    </source>
</evidence>
<dbReference type="PANTHER" id="PTHR11410:SF0">
    <property type="entry name" value="ATP SYNTHASE SUBUNIT A"/>
    <property type="match status" value="1"/>
</dbReference>
<evidence type="ECO:0000256" key="6">
    <source>
        <dbReference type="ARBA" id="ARBA00022547"/>
    </source>
</evidence>
<feature type="transmembrane region" description="Helical" evidence="15">
    <location>
        <begin position="150"/>
        <end position="167"/>
    </location>
</feature>
<comment type="caution">
    <text evidence="17">The sequence shown here is derived from an EMBL/GenBank/DDBJ whole genome shotgun (WGS) entry which is preliminary data.</text>
</comment>
<evidence type="ECO:0000313" key="17">
    <source>
        <dbReference type="EMBL" id="CAF2028452.1"/>
    </source>
</evidence>
<evidence type="ECO:0000256" key="10">
    <source>
        <dbReference type="ARBA" id="ARBA00023065"/>
    </source>
</evidence>
<dbReference type="InterPro" id="IPR000568">
    <property type="entry name" value="ATP_synth_F0_asu"/>
</dbReference>
<feature type="transmembrane region" description="Helical" evidence="15">
    <location>
        <begin position="84"/>
        <end position="108"/>
    </location>
</feature>
<evidence type="ECO:0000256" key="15">
    <source>
        <dbReference type="SAM" id="Phobius"/>
    </source>
</evidence>
<dbReference type="Proteomes" id="UP000663887">
    <property type="component" value="Unassembled WGS sequence"/>
</dbReference>
<dbReference type="PROSITE" id="PS00449">
    <property type="entry name" value="ATPASE_A"/>
    <property type="match status" value="1"/>
</dbReference>
<dbReference type="SUPFAM" id="SSF81336">
    <property type="entry name" value="F1F0 ATP synthase subunit A"/>
    <property type="match status" value="1"/>
</dbReference>
<evidence type="ECO:0000313" key="18">
    <source>
        <dbReference type="Proteomes" id="UP000663887"/>
    </source>
</evidence>
<feature type="transmembrane region" description="Helical" evidence="15">
    <location>
        <begin position="29"/>
        <end position="48"/>
    </location>
</feature>
<dbReference type="Pfam" id="PF00119">
    <property type="entry name" value="ATP-synt_A"/>
    <property type="match status" value="1"/>
</dbReference>
<evidence type="ECO:0000256" key="7">
    <source>
        <dbReference type="ARBA" id="ARBA00022692"/>
    </source>
</evidence>
<dbReference type="InterPro" id="IPR035921">
    <property type="entry name" value="F/V-ATP_Csub_sf"/>
</dbReference>
<name>A0A816N2Z8_9BILA</name>
<evidence type="ECO:0000256" key="5">
    <source>
        <dbReference type="ARBA" id="ARBA00022448"/>
    </source>
</evidence>
<dbReference type="HAMAP" id="MF_01396">
    <property type="entry name" value="ATP_synth_c_bact"/>
    <property type="match status" value="1"/>
</dbReference>
<evidence type="ECO:0000256" key="11">
    <source>
        <dbReference type="ARBA" id="ARBA00023128"/>
    </source>
</evidence>
<dbReference type="InterPro" id="IPR035908">
    <property type="entry name" value="F0_ATP_A_sf"/>
</dbReference>
<dbReference type="InterPro" id="IPR020537">
    <property type="entry name" value="ATP_synth_F0_csu_DDCD_BS"/>
</dbReference>
<feature type="transmembrane region" description="Helical" evidence="15">
    <location>
        <begin position="114"/>
        <end position="138"/>
    </location>
</feature>
<accession>A0A816N2Z8</accession>
<dbReference type="EMBL" id="CAJNRG010001166">
    <property type="protein sequence ID" value="CAF2028452.1"/>
    <property type="molecule type" value="Genomic_DNA"/>
</dbReference>
<keyword evidence="6" id="KW-0138">CF(0)</keyword>
<dbReference type="NCBIfam" id="TIGR01131">
    <property type="entry name" value="ATP_synt_6_or_A"/>
    <property type="match status" value="1"/>
</dbReference>
<evidence type="ECO:0000256" key="3">
    <source>
        <dbReference type="ARBA" id="ARBA00006704"/>
    </source>
</evidence>
<dbReference type="CDD" id="cd18182">
    <property type="entry name" value="ATP-synt_Fo_c_ATP5G3"/>
    <property type="match status" value="1"/>
</dbReference>
<comment type="similarity">
    <text evidence="3">Belongs to the ATPase C chain family.</text>
</comment>
<dbReference type="AlphaFoldDB" id="A0A816N2Z8"/>
<dbReference type="GO" id="GO:0045259">
    <property type="term" value="C:proton-transporting ATP synthase complex"/>
    <property type="evidence" value="ECO:0007669"/>
    <property type="project" value="UniProtKB-KW"/>
</dbReference>
<sequence>MKHSPLDQFKIKEIANIELFGHEIVFTNSALFMIIASLFIVFYFILAFKGKNLIPTRLQVSGELFYSLITDTVNQNVGTKGKKFVPLIFTLFMFIMTCNLFGMIPYGFTVTSHISVTFALAMMVFLLVTLLGFALHGFHFFSLFLPKGTPWWLAPLMIIIELFTYLARPVSLSLRLTANMVAGHVLLKEKNMESMMALKFIGAGLMAFGMLGAAIGVGNIFGSLLNSIARNPSAADQLQRMAFIGAGLAEAMVYMPQFDISGFSTQLLWLTFVFGVLYIIVSNFIAPKAESILINRNLYLEDNIASSENDHNKALSLQKQKEEKLRELDIAIEEMQKDALNKLDAYFTKKNNQLESSLAAKTQKSFAEIQNYLHSFHENEDQSCIDLVAFIIENITDKSANIELLKKIYGTK</sequence>
<dbReference type="Gene3D" id="1.20.120.220">
    <property type="entry name" value="ATP synthase, F0 complex, subunit A"/>
    <property type="match status" value="1"/>
</dbReference>
<dbReference type="GO" id="GO:0031966">
    <property type="term" value="C:mitochondrial membrane"/>
    <property type="evidence" value="ECO:0007669"/>
    <property type="project" value="UniProtKB-SubCell"/>
</dbReference>
<dbReference type="InterPro" id="IPR003319">
    <property type="entry name" value="YMF19-like_N"/>
</dbReference>
<evidence type="ECO:0000256" key="12">
    <source>
        <dbReference type="ARBA" id="ARBA00023136"/>
    </source>
</evidence>
<comment type="similarity">
    <text evidence="4">Belongs to the ATPase A chain family.</text>
</comment>
<feature type="transmembrane region" description="Helical" evidence="15">
    <location>
        <begin position="267"/>
        <end position="286"/>
    </location>
</feature>
<feature type="domain" description="ATP synthase YMF19-like N-terminal" evidence="16">
    <location>
        <begin position="256"/>
        <end position="328"/>
    </location>
</feature>
<keyword evidence="8" id="KW-0375">Hydrogen ion transport</keyword>
<dbReference type="HAMAP" id="MF_01393">
    <property type="entry name" value="ATP_synth_a_bact"/>
    <property type="match status" value="1"/>
</dbReference>
<evidence type="ECO:0000259" key="16">
    <source>
        <dbReference type="Pfam" id="PF02326"/>
    </source>
</evidence>
<reference evidence="17" key="1">
    <citation type="submission" date="2021-02" db="EMBL/GenBank/DDBJ databases">
        <authorList>
            <person name="Nowell W R."/>
        </authorList>
    </citation>
    <scope>NUCLEOTIDE SEQUENCE</scope>
</reference>
<dbReference type="CDD" id="cd00310">
    <property type="entry name" value="ATP-synt_Fo_a_6"/>
    <property type="match status" value="1"/>
</dbReference>
<dbReference type="InterPro" id="IPR000454">
    <property type="entry name" value="ATP_synth_F0_csu"/>
</dbReference>
<evidence type="ECO:0000256" key="2">
    <source>
        <dbReference type="ARBA" id="ARBA00004325"/>
    </source>
</evidence>
<evidence type="ECO:0000256" key="13">
    <source>
        <dbReference type="ARBA" id="ARBA00023310"/>
    </source>
</evidence>